<evidence type="ECO:0000256" key="1">
    <source>
        <dbReference type="ARBA" id="ARBA00008857"/>
    </source>
</evidence>
<dbReference type="InterPro" id="IPR010998">
    <property type="entry name" value="Integrase_recombinase_N"/>
</dbReference>
<name>A0ABN6M530_9BACT</name>
<dbReference type="SUPFAM" id="SSF56349">
    <property type="entry name" value="DNA breaking-rejoining enzymes"/>
    <property type="match status" value="1"/>
</dbReference>
<keyword evidence="3 5" id="KW-0238">DNA-binding</keyword>
<reference evidence="8 9" key="1">
    <citation type="submission" date="2022-01" db="EMBL/GenBank/DDBJ databases">
        <title>Desulfofustis limnae sp. nov., a novel mesophilic sulfate-reducing bacterium isolated from marsh soil.</title>
        <authorList>
            <person name="Watanabe M."/>
            <person name="Takahashi A."/>
            <person name="Kojima H."/>
            <person name="Fukui M."/>
        </authorList>
    </citation>
    <scope>NUCLEOTIDE SEQUENCE [LARGE SCALE GENOMIC DNA]</scope>
    <source>
        <strain evidence="8 9">PPLL</strain>
    </source>
</reference>
<evidence type="ECO:0000259" key="6">
    <source>
        <dbReference type="PROSITE" id="PS51898"/>
    </source>
</evidence>
<dbReference type="Proteomes" id="UP000830055">
    <property type="component" value="Chromosome"/>
</dbReference>
<evidence type="ECO:0000256" key="5">
    <source>
        <dbReference type="PROSITE-ProRule" id="PRU01248"/>
    </source>
</evidence>
<evidence type="ECO:0000313" key="9">
    <source>
        <dbReference type="Proteomes" id="UP000830055"/>
    </source>
</evidence>
<organism evidence="8 9">
    <name type="scientific">Desulfofustis limnaeus</name>
    <dbReference type="NCBI Taxonomy" id="2740163"/>
    <lineage>
        <taxon>Bacteria</taxon>
        <taxon>Pseudomonadati</taxon>
        <taxon>Thermodesulfobacteriota</taxon>
        <taxon>Desulfobulbia</taxon>
        <taxon>Desulfobulbales</taxon>
        <taxon>Desulfocapsaceae</taxon>
        <taxon>Desulfofustis</taxon>
    </lineage>
</organism>
<dbReference type="InterPro" id="IPR013762">
    <property type="entry name" value="Integrase-like_cat_sf"/>
</dbReference>
<evidence type="ECO:0000313" key="8">
    <source>
        <dbReference type="EMBL" id="BDD87993.1"/>
    </source>
</evidence>
<dbReference type="Gene3D" id="1.10.443.10">
    <property type="entry name" value="Intergrase catalytic core"/>
    <property type="match status" value="1"/>
</dbReference>
<proteinExistence type="inferred from homology"/>
<evidence type="ECO:0000256" key="3">
    <source>
        <dbReference type="ARBA" id="ARBA00023125"/>
    </source>
</evidence>
<keyword evidence="9" id="KW-1185">Reference proteome</keyword>
<keyword evidence="2" id="KW-0229">DNA integration</keyword>
<evidence type="ECO:0000259" key="7">
    <source>
        <dbReference type="PROSITE" id="PS51900"/>
    </source>
</evidence>
<dbReference type="PROSITE" id="PS51900">
    <property type="entry name" value="CB"/>
    <property type="match status" value="1"/>
</dbReference>
<dbReference type="InterPro" id="IPR050808">
    <property type="entry name" value="Phage_Integrase"/>
</dbReference>
<dbReference type="InterPro" id="IPR038488">
    <property type="entry name" value="Integrase_DNA-bd_sf"/>
</dbReference>
<comment type="similarity">
    <text evidence="1">Belongs to the 'phage' integrase family.</text>
</comment>
<dbReference type="CDD" id="cd00796">
    <property type="entry name" value="INT_Rci_Hp1_C"/>
    <property type="match status" value="1"/>
</dbReference>
<dbReference type="InterPro" id="IPR025166">
    <property type="entry name" value="Integrase_DNA_bind_dom"/>
</dbReference>
<dbReference type="RefSeq" id="WP_284151388.1">
    <property type="nucleotide sequence ID" value="NZ_AP025516.1"/>
</dbReference>
<sequence length="405" mass="46891">MSTDNKFTFTDTRLRSISPPAEKKRAYYFDTKTAGLRLQVTSNGTMTFQFQIWDKKRGKPVTRSLGKYPAYSINTARELAVEEMVKVTNGVDIEKEAHQLRVEDTLDTLFDRWLVQFAKPHKRSWQEDIRRYELYFRKPLGKKRLSWFSPTVIRAWHNKITTVQKQRGTGTISQATANRALALLSTIFNQMLPEHPNPCRSVKKFREESRDRFLQPDELKRLFEALHDEKTPEILRDYIIVSLFTGARRANILSMRWDEISLESKTWTIPGKKSKNGTAMKVPLLEETLEILQRRKQHTRSFYVFPGLGRTGHYTEPKKAWKSLAARADLHDIRLHDLRRTMGSWQTMTGASGTIVGKTLGHKSPEATAVYARLNLDPVRASMELAVQAMLTSQILPKKIHKFKE</sequence>
<dbReference type="Pfam" id="PF00589">
    <property type="entry name" value="Phage_integrase"/>
    <property type="match status" value="1"/>
</dbReference>
<dbReference type="Pfam" id="PF13356">
    <property type="entry name" value="Arm-DNA-bind_3"/>
    <property type="match status" value="1"/>
</dbReference>
<dbReference type="InterPro" id="IPR011010">
    <property type="entry name" value="DNA_brk_join_enz"/>
</dbReference>
<feature type="domain" description="Core-binding (CB)" evidence="7">
    <location>
        <begin position="104"/>
        <end position="192"/>
    </location>
</feature>
<accession>A0ABN6M530</accession>
<gene>
    <name evidence="8" type="primary">int_1</name>
    <name evidence="8" type="ORF">DPPLL_23580</name>
</gene>
<dbReference type="EMBL" id="AP025516">
    <property type="protein sequence ID" value="BDD87993.1"/>
    <property type="molecule type" value="Genomic_DNA"/>
</dbReference>
<evidence type="ECO:0000256" key="2">
    <source>
        <dbReference type="ARBA" id="ARBA00022908"/>
    </source>
</evidence>
<protein>
    <submittedName>
        <fullName evidence="8">Integrase</fullName>
    </submittedName>
</protein>
<keyword evidence="4" id="KW-0233">DNA recombination</keyword>
<evidence type="ECO:0000256" key="4">
    <source>
        <dbReference type="ARBA" id="ARBA00023172"/>
    </source>
</evidence>
<dbReference type="PANTHER" id="PTHR30629:SF2">
    <property type="entry name" value="PROPHAGE INTEGRASE INTS-RELATED"/>
    <property type="match status" value="1"/>
</dbReference>
<dbReference type="PANTHER" id="PTHR30629">
    <property type="entry name" value="PROPHAGE INTEGRASE"/>
    <property type="match status" value="1"/>
</dbReference>
<feature type="domain" description="Tyr recombinase" evidence="6">
    <location>
        <begin position="209"/>
        <end position="384"/>
    </location>
</feature>
<dbReference type="PROSITE" id="PS51898">
    <property type="entry name" value="TYR_RECOMBINASE"/>
    <property type="match status" value="1"/>
</dbReference>
<dbReference type="InterPro" id="IPR002104">
    <property type="entry name" value="Integrase_catalytic"/>
</dbReference>
<dbReference type="InterPro" id="IPR044068">
    <property type="entry name" value="CB"/>
</dbReference>
<dbReference type="Gene3D" id="1.10.150.130">
    <property type="match status" value="1"/>
</dbReference>
<dbReference type="Gene3D" id="3.30.160.390">
    <property type="entry name" value="Integrase, DNA-binding domain"/>
    <property type="match status" value="1"/>
</dbReference>